<evidence type="ECO:0000313" key="8">
    <source>
        <dbReference type="EMBL" id="SPR00394.1"/>
    </source>
</evidence>
<geneLocation type="mitochondrion" evidence="8"/>
<dbReference type="Pfam" id="PF01130">
    <property type="entry name" value="CD36"/>
    <property type="match status" value="1"/>
</dbReference>
<keyword evidence="6" id="KW-0325">Glycoprotein</keyword>
<feature type="transmembrane region" description="Helical" evidence="7">
    <location>
        <begin position="12"/>
        <end position="33"/>
    </location>
</feature>
<accession>A0A3P3YJR7</accession>
<comment type="subcellular location">
    <subcellularLocation>
        <location evidence="1">Membrane</location>
    </subcellularLocation>
</comment>
<evidence type="ECO:0000256" key="2">
    <source>
        <dbReference type="ARBA" id="ARBA00010532"/>
    </source>
</evidence>
<evidence type="ECO:0000256" key="3">
    <source>
        <dbReference type="ARBA" id="ARBA00022692"/>
    </source>
</evidence>
<keyword evidence="8" id="KW-0496">Mitochondrion</keyword>
<keyword evidence="3 7" id="KW-0812">Transmembrane</keyword>
<dbReference type="GO" id="GO:0005044">
    <property type="term" value="F:scavenger receptor activity"/>
    <property type="evidence" value="ECO:0007669"/>
    <property type="project" value="TreeGrafter"/>
</dbReference>
<evidence type="ECO:0000256" key="4">
    <source>
        <dbReference type="ARBA" id="ARBA00022989"/>
    </source>
</evidence>
<protein>
    <submittedName>
        <fullName evidence="8">Uncharacterized protein</fullName>
    </submittedName>
</protein>
<evidence type="ECO:0000256" key="7">
    <source>
        <dbReference type="SAM" id="Phobius"/>
    </source>
</evidence>
<evidence type="ECO:0000256" key="5">
    <source>
        <dbReference type="ARBA" id="ARBA00023136"/>
    </source>
</evidence>
<dbReference type="InterPro" id="IPR002159">
    <property type="entry name" value="CD36_fam"/>
</dbReference>
<dbReference type="PANTHER" id="PTHR11923">
    <property type="entry name" value="SCAVENGER RECEPTOR CLASS B TYPE-1 SR-B1"/>
    <property type="match status" value="1"/>
</dbReference>
<reference evidence="8 9" key="1">
    <citation type="submission" date="2018-03" db="EMBL/GenBank/DDBJ databases">
        <authorList>
            <person name="Fogelqvist J."/>
        </authorList>
    </citation>
    <scope>NUCLEOTIDE SEQUENCE [LARGE SCALE GENOMIC DNA]</scope>
</reference>
<dbReference type="AlphaFoldDB" id="A0A3P3YJR7"/>
<evidence type="ECO:0000256" key="6">
    <source>
        <dbReference type="ARBA" id="ARBA00023180"/>
    </source>
</evidence>
<comment type="similarity">
    <text evidence="2">Belongs to the CD36 family.</text>
</comment>
<keyword evidence="5 7" id="KW-0472">Membrane</keyword>
<name>A0A3P3YJR7_PLABS</name>
<dbReference type="EMBL" id="OVEO01000014">
    <property type="protein sequence ID" value="SPR00394.1"/>
    <property type="molecule type" value="Genomic_DNA"/>
</dbReference>
<sequence length="622" mass="66591">MASKKTHARRGCGIFLLIAGIVLVAIGGARVPLKAFRTIIQAVVVGQRKAQGSADDQATLTPTVTQVQWGVWNFTNVAEATANPNVQLRVKELLYTLNKYSLPAVTTTTLPSPGVARTLTLKSALTWYVPTNSRFETDHIVVPDQTYFGVVNAFHSTNLVIGYLATAMGWNATTTPPPYKYLSRPGKLNQFYVDMDNGVSLTYNAEYAANGIDAVTAPAILQALGGVQGGITATMPNMALNGGAPFTSATPKAIWNLMNNNCSLATTSNPKCNTTANTFVDVSTGETDIRTIGQIVTLGGSTNDSTYGFPFSLSGVSYTAQGPPAEDDNGINTGFSVWNTLIKRAIPFSLPGGAVVTDYLYDEIKTYQYEVDPSFFAASTANLVYNQYNPTPNGVVGVWGVTPAPKSNLYFISKAHFLDADASLRTGKVSGYAPDPALHDTTVDLEPITGLVLAAKSAIQMSLRVDKSVLEFWLPAGTSPGYYPASNMFSSSEKVLYLPLQTTYTNDQPTKDDANAFYTLVVKGLAAAQTVCTVLIVVGAILFLPAIYMIFKRTKAPQQPPPAPVPDVNPHQIVMQTAQPMMVIQQPMVAGQVVMGPNGQPIVIAQQQQGYVPVATVVPQYQ</sequence>
<organism evidence="8 9">
    <name type="scientific">Plasmodiophora brassicae</name>
    <name type="common">Clubroot disease agent</name>
    <dbReference type="NCBI Taxonomy" id="37360"/>
    <lineage>
        <taxon>Eukaryota</taxon>
        <taxon>Sar</taxon>
        <taxon>Rhizaria</taxon>
        <taxon>Endomyxa</taxon>
        <taxon>Phytomyxea</taxon>
        <taxon>Plasmodiophorida</taxon>
        <taxon>Plasmodiophoridae</taxon>
        <taxon>Plasmodiophora</taxon>
    </lineage>
</organism>
<dbReference type="PANTHER" id="PTHR11923:SF51">
    <property type="entry name" value="LYSOSOME MEMBRANE PROTEIN 2"/>
    <property type="match status" value="1"/>
</dbReference>
<gene>
    <name evidence="8" type="ORF">PLBR_LOCUS7609</name>
</gene>
<evidence type="ECO:0000256" key="1">
    <source>
        <dbReference type="ARBA" id="ARBA00004370"/>
    </source>
</evidence>
<keyword evidence="4 7" id="KW-1133">Transmembrane helix</keyword>
<dbReference type="GO" id="GO:0005737">
    <property type="term" value="C:cytoplasm"/>
    <property type="evidence" value="ECO:0007669"/>
    <property type="project" value="TreeGrafter"/>
</dbReference>
<evidence type="ECO:0000313" key="9">
    <source>
        <dbReference type="Proteomes" id="UP000290189"/>
    </source>
</evidence>
<feature type="transmembrane region" description="Helical" evidence="7">
    <location>
        <begin position="526"/>
        <end position="551"/>
    </location>
</feature>
<proteinExistence type="inferred from homology"/>
<dbReference type="GO" id="GO:0016020">
    <property type="term" value="C:membrane"/>
    <property type="evidence" value="ECO:0007669"/>
    <property type="project" value="UniProtKB-SubCell"/>
</dbReference>
<dbReference type="Proteomes" id="UP000290189">
    <property type="component" value="Unassembled WGS sequence"/>
</dbReference>